<dbReference type="STRING" id="1927124.BST13_18740"/>
<dbReference type="GO" id="GO:0016020">
    <property type="term" value="C:membrane"/>
    <property type="evidence" value="ECO:0007669"/>
    <property type="project" value="UniProtKB-SubCell"/>
</dbReference>
<feature type="transmembrane region" description="Helical" evidence="6">
    <location>
        <begin position="66"/>
        <end position="88"/>
    </location>
</feature>
<dbReference type="RefSeq" id="WP_083165520.1">
    <property type="nucleotide sequence ID" value="NZ_MVHF01000018.1"/>
</dbReference>
<feature type="transmembrane region" description="Helical" evidence="6">
    <location>
        <begin position="147"/>
        <end position="166"/>
    </location>
</feature>
<evidence type="ECO:0000256" key="3">
    <source>
        <dbReference type="ARBA" id="ARBA00022692"/>
    </source>
</evidence>
<reference evidence="7 8" key="1">
    <citation type="submission" date="2017-02" db="EMBL/GenBank/DDBJ databases">
        <title>The new phylogeny of genus Mycobacterium.</title>
        <authorList>
            <person name="Tortoli E."/>
            <person name="Trovato A."/>
            <person name="Cirillo D.M."/>
        </authorList>
    </citation>
    <scope>NUCLEOTIDE SEQUENCE [LARGE SCALE GENOMIC DNA]</scope>
    <source>
        <strain evidence="7 8">RW6</strain>
    </source>
</reference>
<dbReference type="PIRSF" id="PIRSF006060">
    <property type="entry name" value="AA_transporter"/>
    <property type="match status" value="1"/>
</dbReference>
<dbReference type="PANTHER" id="PTHR45649:SF26">
    <property type="entry name" value="OS04G0435100 PROTEIN"/>
    <property type="match status" value="1"/>
</dbReference>
<keyword evidence="5 6" id="KW-0472">Membrane</keyword>
<dbReference type="AlphaFoldDB" id="A0A1X0AV93"/>
<proteinExistence type="predicted"/>
<organism evidence="7 8">
    <name type="scientific">Mycobacterium aquaticum</name>
    <dbReference type="NCBI Taxonomy" id="1927124"/>
    <lineage>
        <taxon>Bacteria</taxon>
        <taxon>Bacillati</taxon>
        <taxon>Actinomycetota</taxon>
        <taxon>Actinomycetes</taxon>
        <taxon>Mycobacteriales</taxon>
        <taxon>Mycobacteriaceae</taxon>
        <taxon>Mycobacterium</taxon>
    </lineage>
</organism>
<feature type="transmembrane region" description="Helical" evidence="6">
    <location>
        <begin position="220"/>
        <end position="241"/>
    </location>
</feature>
<comment type="subcellular location">
    <subcellularLocation>
        <location evidence="1">Membrane</location>
        <topology evidence="1">Multi-pass membrane protein</topology>
    </subcellularLocation>
</comment>
<dbReference type="Gene3D" id="1.20.1740.10">
    <property type="entry name" value="Amino acid/polyamine transporter I"/>
    <property type="match status" value="1"/>
</dbReference>
<keyword evidence="2" id="KW-0813">Transport</keyword>
<dbReference type="PANTHER" id="PTHR45649">
    <property type="entry name" value="AMINO-ACID PERMEASE BAT1"/>
    <property type="match status" value="1"/>
</dbReference>
<feature type="transmembrane region" description="Helical" evidence="6">
    <location>
        <begin position="109"/>
        <end position="127"/>
    </location>
</feature>
<gene>
    <name evidence="7" type="ORF">BST13_18740</name>
</gene>
<feature type="transmembrane region" description="Helical" evidence="6">
    <location>
        <begin position="262"/>
        <end position="284"/>
    </location>
</feature>
<feature type="transmembrane region" description="Helical" evidence="6">
    <location>
        <begin position="178"/>
        <end position="200"/>
    </location>
</feature>
<evidence type="ECO:0000256" key="1">
    <source>
        <dbReference type="ARBA" id="ARBA00004141"/>
    </source>
</evidence>
<keyword evidence="4 6" id="KW-1133">Transmembrane helix</keyword>
<evidence type="ECO:0000313" key="7">
    <source>
        <dbReference type="EMBL" id="ORA33997.1"/>
    </source>
</evidence>
<feature type="transmembrane region" description="Helical" evidence="6">
    <location>
        <begin position="387"/>
        <end position="409"/>
    </location>
</feature>
<feature type="transmembrane region" description="Helical" evidence="6">
    <location>
        <begin position="34"/>
        <end position="54"/>
    </location>
</feature>
<keyword evidence="8" id="KW-1185">Reference proteome</keyword>
<dbReference type="EMBL" id="MVHF01000018">
    <property type="protein sequence ID" value="ORA33997.1"/>
    <property type="molecule type" value="Genomic_DNA"/>
</dbReference>
<dbReference type="Proteomes" id="UP000192448">
    <property type="component" value="Unassembled WGS sequence"/>
</dbReference>
<feature type="transmembrane region" description="Helical" evidence="6">
    <location>
        <begin position="361"/>
        <end position="381"/>
    </location>
</feature>
<dbReference type="Pfam" id="PF13520">
    <property type="entry name" value="AA_permease_2"/>
    <property type="match status" value="1"/>
</dbReference>
<comment type="caution">
    <text evidence="7">The sequence shown here is derived from an EMBL/GenBank/DDBJ whole genome shotgun (WGS) entry which is preliminary data.</text>
</comment>
<evidence type="ECO:0000256" key="6">
    <source>
        <dbReference type="SAM" id="Phobius"/>
    </source>
</evidence>
<evidence type="ECO:0000313" key="8">
    <source>
        <dbReference type="Proteomes" id="UP000192448"/>
    </source>
</evidence>
<sequence>MAEVTKVPVTAETADSFCEDCGYQPELKRSLGGFQVFAISFASMSVAIGIFSTYDDVLRSAGPVGIWLWPIALAGQLLIALVYAQFAARIPLTGSSYQWGSRLASPKIGWVYGWLSVCGGGITVAAIDSALANTAFMPLFGIPPDENTARLITLAALAVQVAIAIASTRIMSMINTAAVGLEFVIVIALGIALVVVIVVTGTATPGNLTSLGVAEHTANYFGIGGGLMLAMLMGMTTLQGFEVGANMAEEAKAPFRSVPRAIVGSVVASGLLGMLFLIVLTISIKDIPRVSASESSVALIIHDRLGPVVERVLLVGIIFAFFGGGLVVIVTCARIVFAMARDGRFPGHRLMRRVNSRTQTPIPATILYFALGVLLMVVLPGSALLKLIQAGTLNETLLYSMTILLYLAVRKRLGRREGAFDLGRFEMPVAVGAFVWSVLVMFMVIAPSDSLAPVWVIVGLILIGGVYLTYLWRAKPEVLEHQPGDDLFTIDRAVTK</sequence>
<dbReference type="InterPro" id="IPR002293">
    <property type="entry name" value="AA/rel_permease1"/>
</dbReference>
<dbReference type="OrthoDB" id="8274074at2"/>
<protein>
    <submittedName>
        <fullName evidence="7">Amino acid permease</fullName>
    </submittedName>
</protein>
<name>A0A1X0AV93_9MYCO</name>
<feature type="transmembrane region" description="Helical" evidence="6">
    <location>
        <begin position="429"/>
        <end position="446"/>
    </location>
</feature>
<evidence type="ECO:0000256" key="2">
    <source>
        <dbReference type="ARBA" id="ARBA00022448"/>
    </source>
</evidence>
<feature type="transmembrane region" description="Helical" evidence="6">
    <location>
        <begin position="452"/>
        <end position="472"/>
    </location>
</feature>
<evidence type="ECO:0000256" key="4">
    <source>
        <dbReference type="ARBA" id="ARBA00022989"/>
    </source>
</evidence>
<accession>A0A1X0AV93</accession>
<dbReference type="GO" id="GO:0022857">
    <property type="term" value="F:transmembrane transporter activity"/>
    <property type="evidence" value="ECO:0007669"/>
    <property type="project" value="InterPro"/>
</dbReference>
<keyword evidence="3 6" id="KW-0812">Transmembrane</keyword>
<evidence type="ECO:0000256" key="5">
    <source>
        <dbReference type="ARBA" id="ARBA00023136"/>
    </source>
</evidence>
<feature type="transmembrane region" description="Helical" evidence="6">
    <location>
        <begin position="312"/>
        <end position="340"/>
    </location>
</feature>